<dbReference type="GO" id="GO:0047343">
    <property type="term" value="F:glucose-1-phosphate cytidylyltransferase activity"/>
    <property type="evidence" value="ECO:0007669"/>
    <property type="project" value="InterPro"/>
</dbReference>
<dbReference type="Gene3D" id="3.90.550.10">
    <property type="entry name" value="Spore Coat Polysaccharide Biosynthesis Protein SpsA, Chain A"/>
    <property type="match status" value="1"/>
</dbReference>
<feature type="domain" description="Nucleotidyl transferase" evidence="1">
    <location>
        <begin position="2"/>
        <end position="223"/>
    </location>
</feature>
<sequence>MKVLILAGGFGTRLSEETTIRPKPMVEVGARPILWHIMKSYSHYGFNEFVVLGGYKVEFIRDYFLNYTRTSSDFTVDLQTGELVWQRHNAEPWKVTVLDTGADSMTGGRIRRAREIVGDETFCLTYGDGVSDVDIAKLVEFHREKGMACTVTAVVPPGRFGVLAFDESGEKVEAFREKDKEDVGMINGGFFVCEPSVFDLIDGDDTVWEQEPLRRLVDAGQLAAYRHRGFWQAMDTLRDRNVLEQLWESGKAPWAPWL</sequence>
<dbReference type="AlphaFoldDB" id="A0A062U0J9"/>
<proteinExistence type="predicted"/>
<comment type="caution">
    <text evidence="2">The sequence shown here is derived from an EMBL/GenBank/DDBJ whole genome shotgun (WGS) entry which is preliminary data.</text>
</comment>
<accession>A0A328JVA1</accession>
<name>A0A062U0J9_9PROT</name>
<dbReference type="eggNOG" id="COG1208">
    <property type="taxonomic scope" value="Bacteria"/>
</dbReference>
<organism evidence="2 3">
    <name type="scientific">Hyphomonas pacifica</name>
    <dbReference type="NCBI Taxonomy" id="1280941"/>
    <lineage>
        <taxon>Bacteria</taxon>
        <taxon>Pseudomonadati</taxon>
        <taxon>Pseudomonadota</taxon>
        <taxon>Alphaproteobacteria</taxon>
        <taxon>Hyphomonadales</taxon>
        <taxon>Hyphomonadaceae</taxon>
        <taxon>Hyphomonas</taxon>
    </lineage>
</organism>
<dbReference type="InterPro" id="IPR046981">
    <property type="entry name" value="G1P_cyt_trans"/>
</dbReference>
<dbReference type="GO" id="GO:0009243">
    <property type="term" value="P:O antigen biosynthetic process"/>
    <property type="evidence" value="ECO:0007669"/>
    <property type="project" value="InterPro"/>
</dbReference>
<dbReference type="Pfam" id="PF00483">
    <property type="entry name" value="NTP_transferase"/>
    <property type="match status" value="1"/>
</dbReference>
<dbReference type="RefSeq" id="WP_034825121.1">
    <property type="nucleotide sequence ID" value="NZ_AWFA01000010.1"/>
</dbReference>
<protein>
    <recommendedName>
        <fullName evidence="1">Nucleotidyl transferase domain-containing protein</fullName>
    </recommendedName>
</protein>
<evidence type="ECO:0000313" key="2">
    <source>
        <dbReference type="EMBL" id="RAN34563.1"/>
    </source>
</evidence>
<reference evidence="2 3" key="1">
    <citation type="submission" date="2013-04" db="EMBL/GenBank/DDBJ databases">
        <title>Hyphomonas sp. T24B3 Genome Sequencing.</title>
        <authorList>
            <person name="Lai Q."/>
            <person name="Shao Z."/>
        </authorList>
    </citation>
    <scope>NUCLEOTIDE SEQUENCE [LARGE SCALE GENOMIC DNA]</scope>
    <source>
        <strain evidence="2 3">T24B3</strain>
    </source>
</reference>
<dbReference type="InterPro" id="IPR013446">
    <property type="entry name" value="G1P_cyt_trans-like"/>
</dbReference>
<dbReference type="CDD" id="cd02524">
    <property type="entry name" value="G1P_cytidylyltransferase"/>
    <property type="match status" value="1"/>
</dbReference>
<dbReference type="InterPro" id="IPR005835">
    <property type="entry name" value="NTP_transferase_dom"/>
</dbReference>
<gene>
    <name evidence="2" type="ORF">HY3_10485</name>
</gene>
<keyword evidence="3" id="KW-1185">Reference proteome</keyword>
<evidence type="ECO:0000259" key="1">
    <source>
        <dbReference type="Pfam" id="PF00483"/>
    </source>
</evidence>
<dbReference type="SUPFAM" id="SSF53448">
    <property type="entry name" value="Nucleotide-diphospho-sugar transferases"/>
    <property type="match status" value="1"/>
</dbReference>
<dbReference type="STRING" id="1280941.HY2_10300"/>
<accession>A0A062U0J9</accession>
<dbReference type="InterPro" id="IPR029044">
    <property type="entry name" value="Nucleotide-diphossugar_trans"/>
</dbReference>
<dbReference type="EMBL" id="AWFB01000010">
    <property type="protein sequence ID" value="RAN34563.1"/>
    <property type="molecule type" value="Genomic_DNA"/>
</dbReference>
<dbReference type="NCBIfam" id="TIGR02623">
    <property type="entry name" value="G1P_cyt_trans"/>
    <property type="match status" value="1"/>
</dbReference>
<dbReference type="PANTHER" id="PTHR47183:SF1">
    <property type="entry name" value="GLUCOSE-1-PHOSPHATE CYTIDYLYLTRANSFERASE"/>
    <property type="match status" value="1"/>
</dbReference>
<dbReference type="PANTHER" id="PTHR47183">
    <property type="entry name" value="GLUCOSE-1-PHOSPHATE CYTIDYLYLTRANSFERASE-RELATED"/>
    <property type="match status" value="1"/>
</dbReference>
<dbReference type="OrthoDB" id="9814110at2"/>
<dbReference type="Proteomes" id="UP000249123">
    <property type="component" value="Unassembled WGS sequence"/>
</dbReference>
<evidence type="ECO:0000313" key="3">
    <source>
        <dbReference type="Proteomes" id="UP000249123"/>
    </source>
</evidence>